<keyword evidence="6" id="KW-0804">Transcription</keyword>
<sequence>MQNRTKVRRRVLACARCRKRKLSCDGKVPACTRCVDAGVQCVGFDSSTQREAPRSIADFLEAHIVQLQGLRSPSALQSVGQSGAAIPSPADSNEPEASSGPWRTEKCAFADSLVNQVMEDITPSFLGVCKARPFLQCVVKGTRLPSKKGPVASNDLDENHPRSILNPQQTKGLFYDLIPDEVGANTLLQIYLDRVITQYPIYHRNDVTTAFNSIYHRKASTPDEDSFRNRYIVCIIMAISLSTSARNRVQKANETAYQLVRHAMQWIPEVATNDIAGLQAILLLTQYVFLNPIMADLWLLTGLISQAVIDLGLHQELPNDSRVSPYQRDMRRRIFWCAWEMEVGVCCIFRRPTSLSIRRIEVAFPLEIDDTAITQSSMEPLGRVSKFTQRIICRFRLIEADIVSVLWHGDPLPKDCSMDQWMQRCINAMADWQREIYAATDANKDRGLIPRWIEMCLYSDIAYPYILTLLYRSSRRIPNPTTQQMMIALVNAVKVADGYFRQSEAEAGKIKYVFHPCHHVFNCALVFLQGLQRCKQLVAQSYPWQQVEVWMHVFVKCLSSISERWAGAKGCLEEYERLLLPVKKEYMDFLSQRPSFSPPTLHQTVSDPGSLYDYPAPAPVSTEVDDAYQFWTAFNPTTTTADATESLDAFSYNLPPRDWNAEFSLNDGMDTMADA</sequence>
<dbReference type="Proteomes" id="UP000800038">
    <property type="component" value="Unassembled WGS sequence"/>
</dbReference>
<organism evidence="10 11">
    <name type="scientific">Clathrospora elynae</name>
    <dbReference type="NCBI Taxonomy" id="706981"/>
    <lineage>
        <taxon>Eukaryota</taxon>
        <taxon>Fungi</taxon>
        <taxon>Dikarya</taxon>
        <taxon>Ascomycota</taxon>
        <taxon>Pezizomycotina</taxon>
        <taxon>Dothideomycetes</taxon>
        <taxon>Pleosporomycetidae</taxon>
        <taxon>Pleosporales</taxon>
        <taxon>Diademaceae</taxon>
        <taxon>Clathrospora</taxon>
    </lineage>
</organism>
<gene>
    <name evidence="10" type="ORF">EJ02DRAFT_346672</name>
</gene>
<evidence type="ECO:0000256" key="8">
    <source>
        <dbReference type="SAM" id="MobiDB-lite"/>
    </source>
</evidence>
<dbReference type="InterPro" id="IPR001138">
    <property type="entry name" value="Zn2Cys6_DnaBD"/>
</dbReference>
<feature type="region of interest" description="Disordered" evidence="8">
    <location>
        <begin position="78"/>
        <end position="102"/>
    </location>
</feature>
<evidence type="ECO:0000256" key="7">
    <source>
        <dbReference type="ARBA" id="ARBA00023242"/>
    </source>
</evidence>
<name>A0A6A5SQ81_9PLEO</name>
<protein>
    <recommendedName>
        <fullName evidence="9">Zn(2)-C6 fungal-type domain-containing protein</fullName>
    </recommendedName>
</protein>
<evidence type="ECO:0000256" key="3">
    <source>
        <dbReference type="ARBA" id="ARBA00022833"/>
    </source>
</evidence>
<dbReference type="Pfam" id="PF00172">
    <property type="entry name" value="Zn_clus"/>
    <property type="match status" value="1"/>
</dbReference>
<dbReference type="InterPro" id="IPR036864">
    <property type="entry name" value="Zn2-C6_fun-type_DNA-bd_sf"/>
</dbReference>
<evidence type="ECO:0000256" key="4">
    <source>
        <dbReference type="ARBA" id="ARBA00023015"/>
    </source>
</evidence>
<keyword evidence="7" id="KW-0539">Nucleus</keyword>
<dbReference type="CDD" id="cd12148">
    <property type="entry name" value="fungal_TF_MHR"/>
    <property type="match status" value="1"/>
</dbReference>
<dbReference type="CDD" id="cd00067">
    <property type="entry name" value="GAL4"/>
    <property type="match status" value="1"/>
</dbReference>
<dbReference type="EMBL" id="ML976041">
    <property type="protein sequence ID" value="KAF1941930.1"/>
    <property type="molecule type" value="Genomic_DNA"/>
</dbReference>
<dbReference type="GO" id="GO:0005634">
    <property type="term" value="C:nucleus"/>
    <property type="evidence" value="ECO:0007669"/>
    <property type="project" value="UniProtKB-SubCell"/>
</dbReference>
<dbReference type="InterPro" id="IPR052202">
    <property type="entry name" value="Yeast_MetPath_Reg"/>
</dbReference>
<dbReference type="PANTHER" id="PTHR47782:SF2">
    <property type="entry name" value="TRANSCRIPTION FACTOR, PUTATIVE (AFU_ORTHOLOGUE AFUA_4G12570)-RELATED"/>
    <property type="match status" value="1"/>
</dbReference>
<dbReference type="GO" id="GO:0008270">
    <property type="term" value="F:zinc ion binding"/>
    <property type="evidence" value="ECO:0007669"/>
    <property type="project" value="InterPro"/>
</dbReference>
<evidence type="ECO:0000259" key="9">
    <source>
        <dbReference type="PROSITE" id="PS50048"/>
    </source>
</evidence>
<dbReference type="InterPro" id="IPR007219">
    <property type="entry name" value="XnlR_reg_dom"/>
</dbReference>
<dbReference type="Gene3D" id="4.10.240.10">
    <property type="entry name" value="Zn(2)-C6 fungal-type DNA-binding domain"/>
    <property type="match status" value="1"/>
</dbReference>
<keyword evidence="5" id="KW-0238">DNA-binding</keyword>
<dbReference type="PROSITE" id="PS00463">
    <property type="entry name" value="ZN2_CY6_FUNGAL_1"/>
    <property type="match status" value="1"/>
</dbReference>
<dbReference type="GO" id="GO:0043565">
    <property type="term" value="F:sequence-specific DNA binding"/>
    <property type="evidence" value="ECO:0007669"/>
    <property type="project" value="TreeGrafter"/>
</dbReference>
<evidence type="ECO:0000256" key="5">
    <source>
        <dbReference type="ARBA" id="ARBA00023125"/>
    </source>
</evidence>
<dbReference type="Pfam" id="PF04082">
    <property type="entry name" value="Fungal_trans"/>
    <property type="match status" value="1"/>
</dbReference>
<dbReference type="GO" id="GO:0000981">
    <property type="term" value="F:DNA-binding transcription factor activity, RNA polymerase II-specific"/>
    <property type="evidence" value="ECO:0007669"/>
    <property type="project" value="InterPro"/>
</dbReference>
<evidence type="ECO:0000313" key="11">
    <source>
        <dbReference type="Proteomes" id="UP000800038"/>
    </source>
</evidence>
<evidence type="ECO:0000256" key="1">
    <source>
        <dbReference type="ARBA" id="ARBA00004123"/>
    </source>
</evidence>
<proteinExistence type="predicted"/>
<dbReference type="SMART" id="SM00066">
    <property type="entry name" value="GAL4"/>
    <property type="match status" value="1"/>
</dbReference>
<comment type="subcellular location">
    <subcellularLocation>
        <location evidence="1">Nucleus</location>
    </subcellularLocation>
</comment>
<evidence type="ECO:0000256" key="2">
    <source>
        <dbReference type="ARBA" id="ARBA00022723"/>
    </source>
</evidence>
<dbReference type="PROSITE" id="PS50048">
    <property type="entry name" value="ZN2_CY6_FUNGAL_2"/>
    <property type="match status" value="1"/>
</dbReference>
<dbReference type="OrthoDB" id="2123952at2759"/>
<dbReference type="GO" id="GO:0006351">
    <property type="term" value="P:DNA-templated transcription"/>
    <property type="evidence" value="ECO:0007669"/>
    <property type="project" value="InterPro"/>
</dbReference>
<dbReference type="AlphaFoldDB" id="A0A6A5SQ81"/>
<dbReference type="SMART" id="SM00906">
    <property type="entry name" value="Fungal_trans"/>
    <property type="match status" value="1"/>
</dbReference>
<dbReference type="GO" id="GO:0045944">
    <property type="term" value="P:positive regulation of transcription by RNA polymerase II"/>
    <property type="evidence" value="ECO:0007669"/>
    <property type="project" value="TreeGrafter"/>
</dbReference>
<feature type="domain" description="Zn(2)-C6 fungal-type" evidence="9">
    <location>
        <begin position="13"/>
        <end position="42"/>
    </location>
</feature>
<reference evidence="10" key="1">
    <citation type="journal article" date="2020" name="Stud. Mycol.">
        <title>101 Dothideomycetes genomes: a test case for predicting lifestyles and emergence of pathogens.</title>
        <authorList>
            <person name="Haridas S."/>
            <person name="Albert R."/>
            <person name="Binder M."/>
            <person name="Bloem J."/>
            <person name="Labutti K."/>
            <person name="Salamov A."/>
            <person name="Andreopoulos B."/>
            <person name="Baker S."/>
            <person name="Barry K."/>
            <person name="Bills G."/>
            <person name="Bluhm B."/>
            <person name="Cannon C."/>
            <person name="Castanera R."/>
            <person name="Culley D."/>
            <person name="Daum C."/>
            <person name="Ezra D."/>
            <person name="Gonzalez J."/>
            <person name="Henrissat B."/>
            <person name="Kuo A."/>
            <person name="Liang C."/>
            <person name="Lipzen A."/>
            <person name="Lutzoni F."/>
            <person name="Magnuson J."/>
            <person name="Mondo S."/>
            <person name="Nolan M."/>
            <person name="Ohm R."/>
            <person name="Pangilinan J."/>
            <person name="Park H.-J."/>
            <person name="Ramirez L."/>
            <person name="Alfaro M."/>
            <person name="Sun H."/>
            <person name="Tritt A."/>
            <person name="Yoshinaga Y."/>
            <person name="Zwiers L.-H."/>
            <person name="Turgeon B."/>
            <person name="Goodwin S."/>
            <person name="Spatafora J."/>
            <person name="Crous P."/>
            <person name="Grigoriev I."/>
        </authorList>
    </citation>
    <scope>NUCLEOTIDE SEQUENCE</scope>
    <source>
        <strain evidence="10">CBS 161.51</strain>
    </source>
</reference>
<dbReference type="PANTHER" id="PTHR47782">
    <property type="entry name" value="ZN(II)2CYS6 TRANSCRIPTION FACTOR (EUROFUNG)-RELATED"/>
    <property type="match status" value="1"/>
</dbReference>
<keyword evidence="2" id="KW-0479">Metal-binding</keyword>
<evidence type="ECO:0000313" key="10">
    <source>
        <dbReference type="EMBL" id="KAF1941930.1"/>
    </source>
</evidence>
<keyword evidence="3" id="KW-0862">Zinc</keyword>
<accession>A0A6A5SQ81</accession>
<dbReference type="SUPFAM" id="SSF57701">
    <property type="entry name" value="Zn2/Cys6 DNA-binding domain"/>
    <property type="match status" value="1"/>
</dbReference>
<keyword evidence="11" id="KW-1185">Reference proteome</keyword>
<evidence type="ECO:0000256" key="6">
    <source>
        <dbReference type="ARBA" id="ARBA00023163"/>
    </source>
</evidence>
<keyword evidence="4" id="KW-0805">Transcription regulation</keyword>